<dbReference type="Gene3D" id="1.10.1200.10">
    <property type="entry name" value="ACP-like"/>
    <property type="match status" value="1"/>
</dbReference>
<evidence type="ECO:0000313" key="3">
    <source>
        <dbReference type="Proteomes" id="UP000225833"/>
    </source>
</evidence>
<accession>A0A2D0IQJ1</accession>
<dbReference type="InterPro" id="IPR042099">
    <property type="entry name" value="ANL_N_sf"/>
</dbReference>
<dbReference type="RefSeq" id="WP_099137193.1">
    <property type="nucleotide sequence ID" value="NZ_CAWNNJ010000096.1"/>
</dbReference>
<dbReference type="InterPro" id="IPR001242">
    <property type="entry name" value="Condensation_dom"/>
</dbReference>
<dbReference type="PROSITE" id="PS00455">
    <property type="entry name" value="AMP_BINDING"/>
    <property type="match status" value="1"/>
</dbReference>
<reference evidence="2 3" key="1">
    <citation type="journal article" date="2017" name="Nat. Microbiol.">
        <title>Natural product diversity associated with the nematode symbionts Photorhabdus and Xenorhabdus.</title>
        <authorList>
            <person name="Tobias N.J."/>
            <person name="Wolff H."/>
            <person name="Djahanschiri B."/>
            <person name="Grundmann F."/>
            <person name="Kronenwerth M."/>
            <person name="Shi Y.M."/>
            <person name="Simonyi S."/>
            <person name="Grun P."/>
            <person name="Shapiro-Ilan D."/>
            <person name="Pidot S.J."/>
            <person name="Stinear T.P."/>
            <person name="Ebersberger I."/>
            <person name="Bode H.B."/>
        </authorList>
    </citation>
    <scope>NUCLEOTIDE SEQUENCE [LARGE SCALE GENOMIC DNA]</scope>
    <source>
        <strain evidence="2 3">DSM 16342</strain>
    </source>
</reference>
<dbReference type="InterPro" id="IPR029058">
    <property type="entry name" value="AB_hydrolase_fold"/>
</dbReference>
<organism evidence="2 3">
    <name type="scientific">Xenorhabdus budapestensis</name>
    <dbReference type="NCBI Taxonomy" id="290110"/>
    <lineage>
        <taxon>Bacteria</taxon>
        <taxon>Pseudomonadati</taxon>
        <taxon>Pseudomonadota</taxon>
        <taxon>Gammaproteobacteria</taxon>
        <taxon>Enterobacterales</taxon>
        <taxon>Morganellaceae</taxon>
        <taxon>Xenorhabdus</taxon>
    </lineage>
</organism>
<dbReference type="Proteomes" id="UP000225833">
    <property type="component" value="Unassembled WGS sequence"/>
</dbReference>
<dbReference type="SUPFAM" id="SSF53474">
    <property type="entry name" value="alpha/beta-Hydrolases"/>
    <property type="match status" value="1"/>
</dbReference>
<dbReference type="GO" id="GO:0044550">
    <property type="term" value="P:secondary metabolite biosynthetic process"/>
    <property type="evidence" value="ECO:0007669"/>
    <property type="project" value="TreeGrafter"/>
</dbReference>
<dbReference type="InterPro" id="IPR045851">
    <property type="entry name" value="AMP-bd_C_sf"/>
</dbReference>
<dbReference type="Pfam" id="PF00501">
    <property type="entry name" value="AMP-binding"/>
    <property type="match status" value="1"/>
</dbReference>
<dbReference type="PANTHER" id="PTHR45527:SF1">
    <property type="entry name" value="FATTY ACID SYNTHASE"/>
    <property type="match status" value="1"/>
</dbReference>
<dbReference type="Gene3D" id="3.30.559.10">
    <property type="entry name" value="Chloramphenicol acetyltransferase-like domain"/>
    <property type="match status" value="1"/>
</dbReference>
<dbReference type="InterPro" id="IPR036736">
    <property type="entry name" value="ACP-like_sf"/>
</dbReference>
<dbReference type="GO" id="GO:0005737">
    <property type="term" value="C:cytoplasm"/>
    <property type="evidence" value="ECO:0007669"/>
    <property type="project" value="TreeGrafter"/>
</dbReference>
<dbReference type="InterPro" id="IPR001031">
    <property type="entry name" value="Thioesterase"/>
</dbReference>
<proteinExistence type="predicted"/>
<dbReference type="GO" id="GO:0031177">
    <property type="term" value="F:phosphopantetheine binding"/>
    <property type="evidence" value="ECO:0007669"/>
    <property type="project" value="TreeGrafter"/>
</dbReference>
<dbReference type="GO" id="GO:0003824">
    <property type="term" value="F:catalytic activity"/>
    <property type="evidence" value="ECO:0007669"/>
    <property type="project" value="InterPro"/>
</dbReference>
<dbReference type="Pfam" id="PF00668">
    <property type="entry name" value="Condensation"/>
    <property type="match status" value="1"/>
</dbReference>
<evidence type="ECO:0000259" key="1">
    <source>
        <dbReference type="PROSITE" id="PS50075"/>
    </source>
</evidence>
<dbReference type="InterPro" id="IPR023213">
    <property type="entry name" value="CAT-like_dom_sf"/>
</dbReference>
<dbReference type="InterPro" id="IPR000873">
    <property type="entry name" value="AMP-dep_synth/lig_dom"/>
</dbReference>
<dbReference type="SUPFAM" id="SSF52777">
    <property type="entry name" value="CoA-dependent acyltransferases"/>
    <property type="match status" value="2"/>
</dbReference>
<dbReference type="EMBL" id="NIBS01000029">
    <property type="protein sequence ID" value="PHM24094.1"/>
    <property type="molecule type" value="Genomic_DNA"/>
</dbReference>
<comment type="caution">
    <text evidence="2">The sequence shown here is derived from an EMBL/GenBank/DDBJ whole genome shotgun (WGS) entry which is preliminary data.</text>
</comment>
<dbReference type="PANTHER" id="PTHR45527">
    <property type="entry name" value="NONRIBOSOMAL PEPTIDE SYNTHETASE"/>
    <property type="match status" value="1"/>
</dbReference>
<dbReference type="Pfam" id="PF00550">
    <property type="entry name" value="PP-binding"/>
    <property type="match status" value="1"/>
</dbReference>
<dbReference type="Gene3D" id="3.40.50.1820">
    <property type="entry name" value="alpha/beta hydrolase"/>
    <property type="match status" value="1"/>
</dbReference>
<gene>
    <name evidence="2" type="ORF">Xbud_03409</name>
</gene>
<sequence length="1288" mass="145636">MNNAIERVLSQLNLLAENKLNEVLNAYPVLSSNQLGLWHDSLLNQDNNAYNLGMVWEVDESEISESDIKDTLLELVYENRTFRSIFYEHHGQVHLIPFSEQEFKVESHRFNSEDLFLDFLKTEYAKPFYLKNEFPARFYLSRYNKKLHICCFFNHIIMDGFSIALVKQRIALRQGEKNQKIDFFDYLYHLPKKADDESFDKWRDYYKNFASKELTWGATSWEIGSQAKIFDFPLTGFQDVIDFIKSKNIQLFTVFHYALAKAVEEITGQNSFFLGCTDQNRARPGTQSLIGYFARTIKLVSVLDPVQNVIDQLKRLDEKNLQAFSLPALSIHDVVNNVTGCDIERPYQVVLELQRLTSNSSSLLRESELGSRIFSRNAKNDLSMFIFVTDNQEAKVSIEYDSSVVTYPTLMKLVKAFNQHLLNVCGTEVRDHREAGLAFLQGSRTTNDFSICNAIQALCQKQAPTFLNREQISFEQMSVLINQCANYICQHYAVGQYVGIYAPRTPETIIALLGCWLAGRVGVLIPPGLPDERGRHFFNILKLDKLISLDTTPDYCYGHRIENIGQHRLSYEFSAEQSHSAGYVIFSSGTTGKPKGVVIGQNAIANLGQFLSSISMPIQRFALNAEFSFDASYQQILQVCLGKSVYILNQEERLNLEQMAATLNQHKIEGMDCTPSQLQLFFEEGLFEKVPSLQWMLVGGEKINADLLHKIKKCSQVQFINVYGPCECAVDTVFEIIDKNTPNDAIGYPICHTGVGIYSDTHDLLNTGEIGEIALFGPSVGEGYVNDQALTLTRFIELDTPTGKNKGYMTGDLGYIAPDNRVYIIGRKDSQIKIHGVRVELEEINIRVRHIHGVQDAYSVFHKDAGCISVYYISSELIADDDIKSSISDELGRHLPAYMLPTNYYRVREFPLNTSGKIDVKALVNYASVSGDNTVNMSQASAAESALIELLAAKTNITISDPTQNIFNFGANSLFLFKVLKAINATYKVRVTIGQIMENPTIRHINQHIERAIEKTTAKRTILNKLKPSENDDTCIALFHPVGGELNGYYTLVNQLDAEIPIYGIESPADLRSKGNVSFDDLCQLYARKLIEHCGNRKIHLIGWSYGGVVAFEVARKLVSRKPVAGKPCHIHGVKTVTLIDCAYSGHFNMADEVNNAITSVLNGLTKGQFSSEKDLNAWQDNMPMLCNKLKHQYGVEITPESLSEMIKTVLWHRDILRTHDFDRTSKIPCDINIVWATKTLSHLSVNQVHWEHLSENTVRAFQVDGDHYSIMQNVDLPALVNNVFKEI</sequence>
<feature type="domain" description="Carrier" evidence="1">
    <location>
        <begin position="938"/>
        <end position="1013"/>
    </location>
</feature>
<dbReference type="InterPro" id="IPR020845">
    <property type="entry name" value="AMP-binding_CS"/>
</dbReference>
<dbReference type="Gene3D" id="3.30.300.30">
    <property type="match status" value="1"/>
</dbReference>
<dbReference type="InterPro" id="IPR009081">
    <property type="entry name" value="PP-bd_ACP"/>
</dbReference>
<name>A0A2D0IQJ1_XENBU</name>
<protein>
    <submittedName>
        <fullName evidence="2">Pyoverdine synthetase D</fullName>
    </submittedName>
</protein>
<dbReference type="OrthoDB" id="5817163at2"/>
<dbReference type="GO" id="GO:0043041">
    <property type="term" value="P:amino acid activation for nonribosomal peptide biosynthetic process"/>
    <property type="evidence" value="ECO:0007669"/>
    <property type="project" value="TreeGrafter"/>
</dbReference>
<dbReference type="SUPFAM" id="SSF56801">
    <property type="entry name" value="Acetyl-CoA synthetase-like"/>
    <property type="match status" value="1"/>
</dbReference>
<dbReference type="PROSITE" id="PS50075">
    <property type="entry name" value="CARRIER"/>
    <property type="match status" value="1"/>
</dbReference>
<dbReference type="Gene3D" id="3.30.559.30">
    <property type="entry name" value="Nonribosomal peptide synthetase, condensation domain"/>
    <property type="match status" value="1"/>
</dbReference>
<dbReference type="Pfam" id="PF00975">
    <property type="entry name" value="Thioesterase"/>
    <property type="match status" value="1"/>
</dbReference>
<dbReference type="SUPFAM" id="SSF47336">
    <property type="entry name" value="ACP-like"/>
    <property type="match status" value="1"/>
</dbReference>
<evidence type="ECO:0000313" key="2">
    <source>
        <dbReference type="EMBL" id="PHM24094.1"/>
    </source>
</evidence>
<dbReference type="Gene3D" id="3.40.50.12780">
    <property type="entry name" value="N-terminal domain of ligase-like"/>
    <property type="match status" value="1"/>
</dbReference>